<reference evidence="2 3" key="1">
    <citation type="submission" date="2023-03" db="EMBL/GenBank/DDBJ databases">
        <title>Draft assemblies of triclosan tolerant bacteria isolated from returned activated sludge.</title>
        <authorList>
            <person name="Van Hamelsveld S."/>
        </authorList>
    </citation>
    <scope>NUCLEOTIDE SEQUENCE [LARGE SCALE GENOMIC DNA]</scope>
    <source>
        <strain evidence="2 3">GW210010_S58</strain>
    </source>
</reference>
<sequence length="257" mass="28428">MSRQIQMMFRATGALMFVVVALSGCAAISPPPDPQQQLVISQRDARGVYEKKLISYKALAENPNTYSRTQILEAYQALLYQYSVAAVNWVRVVYPAARQTLPPSLQPFPVPSGTPTLADVNQNYEHALEMNAAMWDINGAADGRKPSKLSIPKYTGTLVIMPSAPPLPPLQDVRDPKYARLVAMTRKVDEAQKADLAQQRIAIDKQIAENNAWRAAHVSHEYDSIDPRTGRPYPAPQQEVQRWCTISGGGVVSRVPC</sequence>
<name>A0ABT6B2F0_9BURK</name>
<gene>
    <name evidence="2" type="ORF">P3W85_38490</name>
</gene>
<evidence type="ECO:0000256" key="1">
    <source>
        <dbReference type="SAM" id="SignalP"/>
    </source>
</evidence>
<evidence type="ECO:0000313" key="2">
    <source>
        <dbReference type="EMBL" id="MDF3838783.1"/>
    </source>
</evidence>
<dbReference type="RefSeq" id="WP_276268657.1">
    <property type="nucleotide sequence ID" value="NZ_JARJLM010000627.1"/>
</dbReference>
<evidence type="ECO:0008006" key="4">
    <source>
        <dbReference type="Google" id="ProtNLM"/>
    </source>
</evidence>
<protein>
    <recommendedName>
        <fullName evidence="4">Lipoprotein</fullName>
    </recommendedName>
</protein>
<comment type="caution">
    <text evidence="2">The sequence shown here is derived from an EMBL/GenBank/DDBJ whole genome shotgun (WGS) entry which is preliminary data.</text>
</comment>
<dbReference type="EMBL" id="JARJLM010000627">
    <property type="protein sequence ID" value="MDF3838783.1"/>
    <property type="molecule type" value="Genomic_DNA"/>
</dbReference>
<organism evidence="2 3">
    <name type="scientific">Cupriavidus basilensis</name>
    <dbReference type="NCBI Taxonomy" id="68895"/>
    <lineage>
        <taxon>Bacteria</taxon>
        <taxon>Pseudomonadati</taxon>
        <taxon>Pseudomonadota</taxon>
        <taxon>Betaproteobacteria</taxon>
        <taxon>Burkholderiales</taxon>
        <taxon>Burkholderiaceae</taxon>
        <taxon>Cupriavidus</taxon>
    </lineage>
</organism>
<keyword evidence="3" id="KW-1185">Reference proteome</keyword>
<accession>A0ABT6B2F0</accession>
<dbReference type="Proteomes" id="UP001216674">
    <property type="component" value="Unassembled WGS sequence"/>
</dbReference>
<evidence type="ECO:0000313" key="3">
    <source>
        <dbReference type="Proteomes" id="UP001216674"/>
    </source>
</evidence>
<keyword evidence="1" id="KW-0732">Signal</keyword>
<proteinExistence type="predicted"/>
<feature type="signal peptide" evidence="1">
    <location>
        <begin position="1"/>
        <end position="26"/>
    </location>
</feature>
<feature type="chain" id="PRO_5046312345" description="Lipoprotein" evidence="1">
    <location>
        <begin position="27"/>
        <end position="257"/>
    </location>
</feature>
<dbReference type="PROSITE" id="PS51257">
    <property type="entry name" value="PROKAR_LIPOPROTEIN"/>
    <property type="match status" value="1"/>
</dbReference>